<keyword evidence="2" id="KW-1185">Reference proteome</keyword>
<dbReference type="AlphaFoldDB" id="A6P1R8"/>
<evidence type="ECO:0000313" key="2">
    <source>
        <dbReference type="Proteomes" id="UP000003639"/>
    </source>
</evidence>
<sequence length="338" mass="39151">MSSILVSAEPAEALNRRIREKIDPALFLTCNYAPTTGIAIHWDAKFYVGIQNLYKFAVDSTCVTPALYYFAPESEKWRFSHFRDLVGVVKMLRAVLDHNNSQVNGFFEQNQLDEYRVWQQRELGKTQAETDQDFERLYRALEQLGEKLITQLTLFVDLVAESADKAAVVDHWKREILNWYCKKQDIYLGQLAVTYMANAAAAGANMNRITAYNIRPKLDRWIESALFADLDEKIRSCEYVIQVCPAAARQAEEKKENYRRESEARREEIHKLFSRRQGNGRSTAADCRDYFFMKLYPQLQVTMENCGCGMLPQELLQEDINRHFANVGAEDFSQEYGI</sequence>
<evidence type="ECO:0000313" key="1">
    <source>
        <dbReference type="EMBL" id="EDM97960.1"/>
    </source>
</evidence>
<protein>
    <submittedName>
        <fullName evidence="1">Uncharacterized protein</fullName>
    </submittedName>
</protein>
<comment type="caution">
    <text evidence="1">The sequence shown here is derived from an EMBL/GenBank/DDBJ whole genome shotgun (WGS) entry which is preliminary data.</text>
</comment>
<reference evidence="1 2" key="1">
    <citation type="submission" date="2007-04" db="EMBL/GenBank/DDBJ databases">
        <authorList>
            <person name="Fulton L."/>
            <person name="Clifton S."/>
            <person name="Fulton B."/>
            <person name="Xu J."/>
            <person name="Minx P."/>
            <person name="Pepin K.H."/>
            <person name="Johnson M."/>
            <person name="Thiruvilangam P."/>
            <person name="Bhonagiri V."/>
            <person name="Nash W.E."/>
            <person name="Mardis E.R."/>
            <person name="Wilson R.K."/>
        </authorList>
    </citation>
    <scope>NUCLEOTIDE SEQUENCE [LARGE SCALE GENOMIC DNA]</scope>
    <source>
        <strain evidence="1 2">ATCC 29799</strain>
    </source>
</reference>
<name>A6P1R8_9FIRM</name>
<dbReference type="EMBL" id="AAXG02000047">
    <property type="protein sequence ID" value="EDM97960.1"/>
    <property type="molecule type" value="Genomic_DNA"/>
</dbReference>
<dbReference type="Proteomes" id="UP000003639">
    <property type="component" value="Unassembled WGS sequence"/>
</dbReference>
<reference evidence="1 2" key="2">
    <citation type="submission" date="2007-06" db="EMBL/GenBank/DDBJ databases">
        <title>Draft genome sequence of Pseudoflavonifractor capillosus ATCC 29799.</title>
        <authorList>
            <person name="Sudarsanam P."/>
            <person name="Ley R."/>
            <person name="Guruge J."/>
            <person name="Turnbaugh P.J."/>
            <person name="Mahowald M."/>
            <person name="Liep D."/>
            <person name="Gordon J."/>
        </authorList>
    </citation>
    <scope>NUCLEOTIDE SEQUENCE [LARGE SCALE GENOMIC DNA]</scope>
    <source>
        <strain evidence="1 2">ATCC 29799</strain>
    </source>
</reference>
<accession>A6P1R8</accession>
<dbReference type="eggNOG" id="ENOG50346FX">
    <property type="taxonomic scope" value="Bacteria"/>
</dbReference>
<gene>
    <name evidence="1" type="ORF">BACCAP_04440</name>
</gene>
<organism evidence="1 2">
    <name type="scientific">Pseudoflavonifractor capillosus ATCC 29799</name>
    <dbReference type="NCBI Taxonomy" id="411467"/>
    <lineage>
        <taxon>Bacteria</taxon>
        <taxon>Bacillati</taxon>
        <taxon>Bacillota</taxon>
        <taxon>Clostridia</taxon>
        <taxon>Eubacteriales</taxon>
        <taxon>Oscillospiraceae</taxon>
        <taxon>Pseudoflavonifractor</taxon>
    </lineage>
</organism>
<proteinExistence type="predicted"/>
<dbReference type="STRING" id="411467.BACCAP_04440"/>
<dbReference type="RefSeq" id="WP_006574911.1">
    <property type="nucleotide sequence ID" value="NZ_AAXG02000047.1"/>
</dbReference>